<name>A0A3E2VUL4_CLOIN</name>
<sequence length="60" mass="6575">MYHTTGIAANGMPLFYGIMLCMGEQSSALFISRRKQSANKEDDANCPSCLKKNTADACIR</sequence>
<gene>
    <name evidence="1" type="ORF">DXA38_12155</name>
</gene>
<dbReference type="EMBL" id="QVEV01000017">
    <property type="protein sequence ID" value="RGC14816.1"/>
    <property type="molecule type" value="Genomic_DNA"/>
</dbReference>
<evidence type="ECO:0000313" key="1">
    <source>
        <dbReference type="EMBL" id="RGC14816.1"/>
    </source>
</evidence>
<accession>A0A3E2VUL4</accession>
<dbReference type="Proteomes" id="UP000260025">
    <property type="component" value="Unassembled WGS sequence"/>
</dbReference>
<proteinExistence type="predicted"/>
<evidence type="ECO:0000313" key="2">
    <source>
        <dbReference type="Proteomes" id="UP000260025"/>
    </source>
</evidence>
<reference evidence="1 2" key="1">
    <citation type="submission" date="2018-08" db="EMBL/GenBank/DDBJ databases">
        <title>A genome reference for cultivated species of the human gut microbiota.</title>
        <authorList>
            <person name="Zou Y."/>
            <person name="Xue W."/>
            <person name="Luo G."/>
        </authorList>
    </citation>
    <scope>NUCLEOTIDE SEQUENCE [LARGE SCALE GENOMIC DNA]</scope>
    <source>
        <strain evidence="1 2">OF01-2LB</strain>
    </source>
</reference>
<comment type="caution">
    <text evidence="1">The sequence shown here is derived from an EMBL/GenBank/DDBJ whole genome shotgun (WGS) entry which is preliminary data.</text>
</comment>
<protein>
    <submittedName>
        <fullName evidence="1">Uncharacterized protein</fullName>
    </submittedName>
</protein>
<organism evidence="1 2">
    <name type="scientific">Clostridium innocuum</name>
    <dbReference type="NCBI Taxonomy" id="1522"/>
    <lineage>
        <taxon>Bacteria</taxon>
        <taxon>Bacillati</taxon>
        <taxon>Bacillota</taxon>
        <taxon>Clostridia</taxon>
        <taxon>Eubacteriales</taxon>
        <taxon>Clostridiaceae</taxon>
        <taxon>Clostridium</taxon>
    </lineage>
</organism>
<dbReference type="AlphaFoldDB" id="A0A3E2VUL4"/>